<reference evidence="3" key="1">
    <citation type="submission" date="2021-09" db="EMBL/GenBank/DDBJ databases">
        <title>Fulvivirga sp. isolated from coastal sediment.</title>
        <authorList>
            <person name="Yu H."/>
        </authorList>
    </citation>
    <scope>NUCLEOTIDE SEQUENCE</scope>
    <source>
        <strain evidence="3">1062</strain>
    </source>
</reference>
<gene>
    <name evidence="3" type="ORF">LDX50_28865</name>
</gene>
<feature type="transmembrane region" description="Helical" evidence="1">
    <location>
        <begin position="129"/>
        <end position="147"/>
    </location>
</feature>
<dbReference type="PANTHER" id="PTHR36927">
    <property type="entry name" value="BLR4337 PROTEIN"/>
    <property type="match status" value="1"/>
</dbReference>
<accession>A0A9X1HW29</accession>
<keyword evidence="1" id="KW-0812">Transmembrane</keyword>
<evidence type="ECO:0000259" key="2">
    <source>
        <dbReference type="Pfam" id="PF01757"/>
    </source>
</evidence>
<dbReference type="GO" id="GO:0016747">
    <property type="term" value="F:acyltransferase activity, transferring groups other than amino-acyl groups"/>
    <property type="evidence" value="ECO:0007669"/>
    <property type="project" value="InterPro"/>
</dbReference>
<dbReference type="PANTHER" id="PTHR36927:SF3">
    <property type="entry name" value="GLUCANS BIOSYNTHESIS PROTEIN C"/>
    <property type="match status" value="1"/>
</dbReference>
<feature type="transmembrane region" description="Helical" evidence="1">
    <location>
        <begin position="289"/>
        <end position="309"/>
    </location>
</feature>
<feature type="transmembrane region" description="Helical" evidence="1">
    <location>
        <begin position="315"/>
        <end position="334"/>
    </location>
</feature>
<comment type="caution">
    <text evidence="3">The sequence shown here is derived from an EMBL/GenBank/DDBJ whole genome shotgun (WGS) entry which is preliminary data.</text>
</comment>
<dbReference type="RefSeq" id="WP_225699780.1">
    <property type="nucleotide sequence ID" value="NZ_JAIXNE010000007.1"/>
</dbReference>
<feature type="transmembrane region" description="Helical" evidence="1">
    <location>
        <begin position="91"/>
        <end position="109"/>
    </location>
</feature>
<evidence type="ECO:0000256" key="1">
    <source>
        <dbReference type="SAM" id="Phobius"/>
    </source>
</evidence>
<keyword evidence="3" id="KW-0012">Acyltransferase</keyword>
<feature type="transmembrane region" description="Helical" evidence="1">
    <location>
        <begin position="227"/>
        <end position="245"/>
    </location>
</feature>
<name>A0A9X1HW29_9BACT</name>
<feature type="transmembrane region" description="Helical" evidence="1">
    <location>
        <begin position="12"/>
        <end position="38"/>
    </location>
</feature>
<keyword evidence="1" id="KW-0472">Membrane</keyword>
<feature type="transmembrane region" description="Helical" evidence="1">
    <location>
        <begin position="198"/>
        <end position="220"/>
    </location>
</feature>
<keyword evidence="1" id="KW-1133">Transmembrane helix</keyword>
<dbReference type="InterPro" id="IPR050623">
    <property type="entry name" value="Glucan_succinyl_AcylTrfase"/>
</dbReference>
<dbReference type="AlphaFoldDB" id="A0A9X1HW29"/>
<dbReference type="EMBL" id="JAIXNE010000007">
    <property type="protein sequence ID" value="MCA6078921.1"/>
    <property type="molecule type" value="Genomic_DNA"/>
</dbReference>
<dbReference type="Pfam" id="PF01757">
    <property type="entry name" value="Acyl_transf_3"/>
    <property type="match status" value="1"/>
</dbReference>
<organism evidence="3 4">
    <name type="scientific">Fulvivirga sedimenti</name>
    <dbReference type="NCBI Taxonomy" id="2879465"/>
    <lineage>
        <taxon>Bacteria</taxon>
        <taxon>Pseudomonadati</taxon>
        <taxon>Bacteroidota</taxon>
        <taxon>Cytophagia</taxon>
        <taxon>Cytophagales</taxon>
        <taxon>Fulvivirgaceae</taxon>
        <taxon>Fulvivirga</taxon>
    </lineage>
</organism>
<proteinExistence type="predicted"/>
<dbReference type="InterPro" id="IPR002656">
    <property type="entry name" value="Acyl_transf_3_dom"/>
</dbReference>
<feature type="transmembrane region" description="Helical" evidence="1">
    <location>
        <begin position="58"/>
        <end position="75"/>
    </location>
</feature>
<keyword evidence="3" id="KW-0808">Transferase</keyword>
<feature type="domain" description="Acyltransferase 3" evidence="2">
    <location>
        <begin position="8"/>
        <end position="330"/>
    </location>
</feature>
<evidence type="ECO:0000313" key="3">
    <source>
        <dbReference type="EMBL" id="MCA6078921.1"/>
    </source>
</evidence>
<keyword evidence="4" id="KW-1185">Reference proteome</keyword>
<dbReference type="Proteomes" id="UP001139409">
    <property type="component" value="Unassembled WGS sequence"/>
</dbReference>
<sequence>MTSQRRFDIDWLRVIAIGLLLIYHITIGFQPWGIFIGFIQNDQPLESLWIPMSMLNVWRIPLLFFVSGMGVSFAIRRRGWKELIMERSRRILVPFLFGMAAIVPLHILIWQDYYHQDLKYIFHPSHLWFLGNIFVYVMVLSPVFFYLKNHRNGAFERGLNKLLKNPLGLLVIMVPFILEAELIRPESFELYALTLHGWVLGAIAFFTGYCVVYSGLAFWNTVTTWRWVLLGLALTFYLVRVIVFELRSPDFMMSVESNLWIFTVFGFGHRHLNKPGKALQYLSEAAYPVYIIHMFFLYLGSSILFTLGIPASVKFILLNLFVLTGCFLLYEFVIRRVRFLRPLFGLKNKKLGSSHQNTVVIAES</sequence>
<evidence type="ECO:0000313" key="4">
    <source>
        <dbReference type="Proteomes" id="UP001139409"/>
    </source>
</evidence>
<feature type="transmembrane region" description="Helical" evidence="1">
    <location>
        <begin position="159"/>
        <end position="178"/>
    </location>
</feature>
<protein>
    <submittedName>
        <fullName evidence="3">Acyltransferase family protein</fullName>
    </submittedName>
</protein>